<comment type="caution">
    <text evidence="1">The sequence shown here is derived from an EMBL/GenBank/DDBJ whole genome shotgun (WGS) entry which is preliminary data.</text>
</comment>
<proteinExistence type="predicted"/>
<dbReference type="EMBL" id="AWWH01000014">
    <property type="protein sequence ID" value="ETA75025.1"/>
    <property type="molecule type" value="Genomic_DNA"/>
</dbReference>
<dbReference type="PATRIC" id="fig|1392007.3.peg.148"/>
<reference evidence="1 2" key="1">
    <citation type="journal article" date="2014" name="Genome Announc.">
        <title>The Genome of the Predominant Equine Lactobacillus Species, Lactobacillus equi, Is Reflective of Its Lifestyle Adaptations to an Herbivorous Host.</title>
        <authorList>
            <person name="O'Donnell M.M."/>
            <person name="Harris H.M."/>
            <person name="O'Toole P.W."/>
            <person name="Ross R.P."/>
        </authorList>
    </citation>
    <scope>NUCLEOTIDE SEQUENCE [LARGE SCALE GENOMIC DNA]</scope>
    <source>
        <strain evidence="1 2">DPC 6820</strain>
    </source>
</reference>
<evidence type="ECO:0000313" key="1">
    <source>
        <dbReference type="EMBL" id="ETA75025.1"/>
    </source>
</evidence>
<evidence type="ECO:0000313" key="2">
    <source>
        <dbReference type="Proteomes" id="UP000018559"/>
    </source>
</evidence>
<dbReference type="AlphaFoldDB" id="V7I0F2"/>
<keyword evidence="2" id="KW-1185">Reference proteome</keyword>
<sequence length="57" mass="6310">MFKNVIEVSHDYQGQTKAINDAVAVGEKVNSANSQLSTLIFSSIPFLKGIRKIHLHN</sequence>
<protein>
    <submittedName>
        <fullName evidence="1">Uncharacterized protein</fullName>
    </submittedName>
</protein>
<gene>
    <name evidence="1" type="ORF">LEQ_1440</name>
</gene>
<accession>V7I0F2</accession>
<dbReference type="Proteomes" id="UP000018559">
    <property type="component" value="Unassembled WGS sequence"/>
</dbReference>
<name>V7I0F2_9LACO</name>
<organism evidence="1 2">
    <name type="scientific">Ligilactobacillus equi DPC 6820</name>
    <dbReference type="NCBI Taxonomy" id="1392007"/>
    <lineage>
        <taxon>Bacteria</taxon>
        <taxon>Bacillati</taxon>
        <taxon>Bacillota</taxon>
        <taxon>Bacilli</taxon>
        <taxon>Lactobacillales</taxon>
        <taxon>Lactobacillaceae</taxon>
        <taxon>Ligilactobacillus</taxon>
    </lineage>
</organism>